<dbReference type="Proteomes" id="UP000674143">
    <property type="component" value="Unassembled WGS sequence"/>
</dbReference>
<dbReference type="AlphaFoldDB" id="A0A836FRS9"/>
<feature type="region of interest" description="Disordered" evidence="1">
    <location>
        <begin position="98"/>
        <end position="122"/>
    </location>
</feature>
<dbReference type="SMR" id="A0A836FRS9"/>
<evidence type="ECO:0000313" key="3">
    <source>
        <dbReference type="Proteomes" id="UP000674143"/>
    </source>
</evidence>
<reference evidence="3" key="1">
    <citation type="journal article" date="2021" name="Microbiol. Resour. Announc.">
        <title>LGAAP: Leishmaniinae Genome Assembly and Annotation Pipeline.</title>
        <authorList>
            <person name="Almutairi H."/>
            <person name="Urbaniak M.D."/>
            <person name="Bates M.D."/>
            <person name="Jariyapan N."/>
            <person name="Kwakye-Nuako G."/>
            <person name="Thomaz-Soccol V."/>
            <person name="Al-Salem W.S."/>
            <person name="Dillon R.J."/>
            <person name="Bates P.A."/>
            <person name="Gatherer D."/>
        </authorList>
    </citation>
    <scope>NUCLEOTIDE SEQUENCE [LARGE SCALE GENOMIC DNA]</scope>
</reference>
<sequence length="877" mass="95914">MPSEDESSWRLLFSIALSHGEALRAGRLPYEGWMVFLSSAQLIGITTGVFPLLLNQLWQRQSLREDEQQTRFNECEPGAVSVSSRAFSLSVGSSRTSVTSESRRLSGQTTEAPQAFSPRHLTPARDGKSVGFSGFVDMMNVVCVRIFQTWLYTSLRGAHEKRDEGEGESAILALRQSAEDHVLLTESVKYTAEKYLRPFISRCVIHASSKVRLRPAQNGWALHVNRLLTHIVGALLHTTILPLFRQYAVAGRLTEGGYRSFLRDILPGLGPVEETCAVAVFLHGGFPDIRPIVKSLQPLAASTSPELVAMVTDPTLGLTDFIEAMLMLSVVVYADELRYPNQRPITAKMWSFFEDYVCSRAFRGTAMCSDPYVIARYAMVSPGIVSVYPAVAPLQQCPSLFVEVINVQRDNAEDGKMFLPTVQAHSDDSQSSPFMTEVAAVGEAEPQLCSLGNREADLDVALQPAATFFMTEWSLLERNQCVPLFGRSGGSVSHEVTINGSAAEAVPTECPEILKVLFPHSLQQPTLYRCAVEAVAATAASESGEEGAVRIQFTPFRSLPIELVVSDDDTATVDEGGESAAQSSPWGCADIVVTEAPLVQVVSPYLLARLHTLFLSQTPVPRGSASVTSAPPRTSLSEVCELCRQLQWCATSTTPQQDILLLCTRAWTKYCDFQRVLHPAVDRHESGSTARRASSAEEGATPSFTGQTALLSFTDFIGCLAAVLFHKQGGKLSDVPDVPRRLEFALSSLPPTFSPAADTACAADTGLRASSICSIPHNALRDVPFIMALERKEQQSKKAQERRAALIESLRKYYAKQITSAVTLPPLPEDRPSAMRLVSQYGTVSPTEDFRAVMLEGAEVIKAHFLEQELTIPEMNE</sequence>
<gene>
    <name evidence="2" type="ORF">LSCM4_01084</name>
</gene>
<dbReference type="EMBL" id="JAFHLR010000034">
    <property type="protein sequence ID" value="KAG5467997.1"/>
    <property type="molecule type" value="Genomic_DNA"/>
</dbReference>
<reference evidence="3" key="2">
    <citation type="journal article" date="2021" name="Sci. Data">
        <title>Chromosome-scale genome sequencing, assembly and annotation of six genomes from subfamily Leishmaniinae.</title>
        <authorList>
            <person name="Almutairi H."/>
            <person name="Urbaniak M.D."/>
            <person name="Bates M.D."/>
            <person name="Jariyapan N."/>
            <person name="Kwakye-Nuako G."/>
            <person name="Thomaz Soccol V."/>
            <person name="Al-Salem W.S."/>
            <person name="Dillon R.J."/>
            <person name="Bates P.A."/>
            <person name="Gatherer D."/>
        </authorList>
    </citation>
    <scope>NUCLEOTIDE SEQUENCE [LARGE SCALE GENOMIC DNA]</scope>
</reference>
<dbReference type="KEGG" id="loi:92357083"/>
<name>A0A836FRS9_9TRYP</name>
<evidence type="ECO:0000313" key="2">
    <source>
        <dbReference type="EMBL" id="KAG5467997.1"/>
    </source>
</evidence>
<organism evidence="2 3">
    <name type="scientific">Leishmania orientalis</name>
    <dbReference type="NCBI Taxonomy" id="2249476"/>
    <lineage>
        <taxon>Eukaryota</taxon>
        <taxon>Discoba</taxon>
        <taxon>Euglenozoa</taxon>
        <taxon>Kinetoplastea</taxon>
        <taxon>Metakinetoplastina</taxon>
        <taxon>Trypanosomatida</taxon>
        <taxon>Trypanosomatidae</taxon>
        <taxon>Leishmaniinae</taxon>
        <taxon>Leishmania</taxon>
    </lineage>
</organism>
<dbReference type="RefSeq" id="XP_067059799.1">
    <property type="nucleotide sequence ID" value="XM_067203149.1"/>
</dbReference>
<proteinExistence type="predicted"/>
<comment type="caution">
    <text evidence="2">The sequence shown here is derived from an EMBL/GenBank/DDBJ whole genome shotgun (WGS) entry which is preliminary data.</text>
</comment>
<evidence type="ECO:0000256" key="1">
    <source>
        <dbReference type="SAM" id="MobiDB-lite"/>
    </source>
</evidence>
<protein>
    <submittedName>
        <fullName evidence="2">Uncharacterized protein</fullName>
    </submittedName>
</protein>
<accession>A0A836FRS9</accession>
<keyword evidence="3" id="KW-1185">Reference proteome</keyword>
<dbReference type="GeneID" id="92357083"/>